<dbReference type="InterPro" id="IPR002220">
    <property type="entry name" value="DapA-like"/>
</dbReference>
<dbReference type="STRING" id="1123384.AJ81_05865"/>
<evidence type="ECO:0000256" key="12">
    <source>
        <dbReference type="HAMAP-Rule" id="MF_00418"/>
    </source>
</evidence>
<dbReference type="GO" id="GO:0005829">
    <property type="term" value="C:cytosol"/>
    <property type="evidence" value="ECO:0007669"/>
    <property type="project" value="TreeGrafter"/>
</dbReference>
<dbReference type="PROSITE" id="PS00665">
    <property type="entry name" value="DHDPS_1"/>
    <property type="match status" value="1"/>
</dbReference>
<dbReference type="AlphaFoldDB" id="A0A0X1KRI3"/>
<organism evidence="16 17">
    <name type="scientific">Pseudothermotoga hypogea DSM 11164 = NBRC 106472</name>
    <dbReference type="NCBI Taxonomy" id="1123384"/>
    <lineage>
        <taxon>Bacteria</taxon>
        <taxon>Thermotogati</taxon>
        <taxon>Thermotogota</taxon>
        <taxon>Thermotogae</taxon>
        <taxon>Thermotogales</taxon>
        <taxon>Thermotogaceae</taxon>
        <taxon>Pseudothermotoga</taxon>
    </lineage>
</organism>
<evidence type="ECO:0000313" key="16">
    <source>
        <dbReference type="EMBL" id="AJC73800.1"/>
    </source>
</evidence>
<feature type="binding site" evidence="12 15">
    <location>
        <position position="52"/>
    </location>
    <ligand>
        <name>pyruvate</name>
        <dbReference type="ChEBI" id="CHEBI:15361"/>
    </ligand>
</feature>
<evidence type="ECO:0000256" key="6">
    <source>
        <dbReference type="ARBA" id="ARBA00022605"/>
    </source>
</evidence>
<evidence type="ECO:0000256" key="9">
    <source>
        <dbReference type="ARBA" id="ARBA00023239"/>
    </source>
</evidence>
<feature type="active site" description="Schiff-base intermediate with substrate" evidence="12 14">
    <location>
        <position position="168"/>
    </location>
</feature>
<comment type="catalytic activity">
    <reaction evidence="11 12">
        <text>L-aspartate 4-semialdehyde + pyruvate = (2S,4S)-4-hydroxy-2,3,4,5-tetrahydrodipicolinate + H2O + H(+)</text>
        <dbReference type="Rhea" id="RHEA:34171"/>
        <dbReference type="ChEBI" id="CHEBI:15361"/>
        <dbReference type="ChEBI" id="CHEBI:15377"/>
        <dbReference type="ChEBI" id="CHEBI:15378"/>
        <dbReference type="ChEBI" id="CHEBI:67139"/>
        <dbReference type="ChEBI" id="CHEBI:537519"/>
        <dbReference type="EC" id="4.3.3.7"/>
    </reaction>
</comment>
<keyword evidence="9 12" id="KW-0456">Lyase</keyword>
<comment type="pathway">
    <text evidence="2 12">Amino-acid biosynthesis; L-lysine biosynthesis via DAP pathway; (S)-tetrahydrodipicolinate from L-aspartate: step 3/4.</text>
</comment>
<dbReference type="CDD" id="cd00950">
    <property type="entry name" value="DHDPS"/>
    <property type="match status" value="1"/>
</dbReference>
<comment type="similarity">
    <text evidence="3 12 13">Belongs to the DapA family.</text>
</comment>
<dbReference type="UniPathway" id="UPA00034">
    <property type="reaction ID" value="UER00017"/>
</dbReference>
<comment type="subcellular location">
    <subcellularLocation>
        <location evidence="12">Cytoplasm</location>
    </subcellularLocation>
</comment>
<evidence type="ECO:0000313" key="17">
    <source>
        <dbReference type="Proteomes" id="UP000077469"/>
    </source>
</evidence>
<comment type="subunit">
    <text evidence="12">Homotetramer; dimer of dimers.</text>
</comment>
<dbReference type="PRINTS" id="PR00146">
    <property type="entry name" value="DHPICSNTHASE"/>
</dbReference>
<dbReference type="GO" id="GO:0008840">
    <property type="term" value="F:4-hydroxy-tetrahydrodipicolinate synthase activity"/>
    <property type="evidence" value="ECO:0007669"/>
    <property type="project" value="UniProtKB-UniRule"/>
</dbReference>
<dbReference type="PANTHER" id="PTHR12128:SF66">
    <property type="entry name" value="4-HYDROXY-2-OXOGLUTARATE ALDOLASE, MITOCHONDRIAL"/>
    <property type="match status" value="1"/>
</dbReference>
<protein>
    <recommendedName>
        <fullName evidence="4 12">4-hydroxy-tetrahydrodipicolinate synthase</fullName>
        <shortName evidence="12">HTPA synthase</shortName>
        <ecNumber evidence="4 12">4.3.3.7</ecNumber>
    </recommendedName>
</protein>
<evidence type="ECO:0000256" key="5">
    <source>
        <dbReference type="ARBA" id="ARBA00022490"/>
    </source>
</evidence>
<feature type="site" description="Part of a proton relay during catalysis" evidence="12">
    <location>
        <position position="114"/>
    </location>
</feature>
<evidence type="ECO:0000256" key="10">
    <source>
        <dbReference type="ARBA" id="ARBA00023270"/>
    </source>
</evidence>
<dbReference type="PaxDb" id="1123384-AJ81_05865"/>
<evidence type="ECO:0000256" key="2">
    <source>
        <dbReference type="ARBA" id="ARBA00005120"/>
    </source>
</evidence>
<sequence length="303" mass="33753">MRNFERFGRILIPMITPFHSDDQSVDYRTARKVARYLKEHKLCDSIIVAGTTGEFHSLTKEERIRLFAEIKDEIGSELPLIAGVGAVSTKEVIEYVREAERLGYDAVMVVTPYYCKPEQEGIFEHYKMIAQSTQLPVMVYNIPLFTGVNLAPETLAKLSEIENIFAIKDEAGINPLQTTDYILATKGEIPVYSGDDTMVLQVLLQGGVGVVSGGSHVVGDLMRKSIESFLEGDVEAARKTFFSMYELFVAFKGEGRTNPTPLVKAAFELVSDLPTSMPRLPLKPATKSELERLKVVLKKLGKI</sequence>
<dbReference type="SUPFAM" id="SSF51569">
    <property type="entry name" value="Aldolase"/>
    <property type="match status" value="1"/>
</dbReference>
<dbReference type="RefSeq" id="WP_031505503.1">
    <property type="nucleotide sequence ID" value="NC_022795.1"/>
</dbReference>
<keyword evidence="6 12" id="KW-0028">Amino-acid biosynthesis</keyword>
<dbReference type="Gene3D" id="3.20.20.70">
    <property type="entry name" value="Aldolase class I"/>
    <property type="match status" value="1"/>
</dbReference>
<evidence type="ECO:0000256" key="15">
    <source>
        <dbReference type="PIRSR" id="PIRSR001365-2"/>
    </source>
</evidence>
<reference evidence="16 17" key="1">
    <citation type="submission" date="2014-01" db="EMBL/GenBank/DDBJ databases">
        <title>Genome sequencing of Thermotog hypogea.</title>
        <authorList>
            <person name="Zhang X."/>
            <person name="Alvare G."/>
            <person name="Fristensky B."/>
            <person name="Chen L."/>
            <person name="Suen T."/>
            <person name="Chen Q."/>
            <person name="Ma K."/>
        </authorList>
    </citation>
    <scope>NUCLEOTIDE SEQUENCE [LARGE SCALE GENOMIC DNA]</scope>
    <source>
        <strain evidence="16 17">DSM 11164</strain>
    </source>
</reference>
<evidence type="ECO:0000256" key="4">
    <source>
        <dbReference type="ARBA" id="ARBA00012086"/>
    </source>
</evidence>
<evidence type="ECO:0000256" key="14">
    <source>
        <dbReference type="PIRSR" id="PIRSR001365-1"/>
    </source>
</evidence>
<dbReference type="HAMAP" id="MF_00418">
    <property type="entry name" value="DapA"/>
    <property type="match status" value="1"/>
</dbReference>
<name>A0A0X1KRI3_9THEM</name>
<dbReference type="KEGG" id="phy:AJ81_05865"/>
<dbReference type="PANTHER" id="PTHR12128">
    <property type="entry name" value="DIHYDRODIPICOLINATE SYNTHASE"/>
    <property type="match status" value="1"/>
</dbReference>
<evidence type="ECO:0000256" key="1">
    <source>
        <dbReference type="ARBA" id="ARBA00003294"/>
    </source>
</evidence>
<dbReference type="GO" id="GO:0019877">
    <property type="term" value="P:diaminopimelate biosynthetic process"/>
    <property type="evidence" value="ECO:0007669"/>
    <property type="project" value="UniProtKB-UniRule"/>
</dbReference>
<dbReference type="OrthoDB" id="9782828at2"/>
<dbReference type="EMBL" id="CP007141">
    <property type="protein sequence ID" value="AJC73800.1"/>
    <property type="molecule type" value="Genomic_DNA"/>
</dbReference>
<dbReference type="InterPro" id="IPR020624">
    <property type="entry name" value="Schiff_base-form_aldolases_CS"/>
</dbReference>
<evidence type="ECO:0000256" key="8">
    <source>
        <dbReference type="ARBA" id="ARBA00023154"/>
    </source>
</evidence>
<dbReference type="PIRSF" id="PIRSF001365">
    <property type="entry name" value="DHDPS"/>
    <property type="match status" value="1"/>
</dbReference>
<comment type="function">
    <text evidence="1 12">Catalyzes the condensation of (S)-aspartate-beta-semialdehyde [(S)-ASA] and pyruvate to 4-hydroxy-tetrahydrodipicolinate (HTPA).</text>
</comment>
<keyword evidence="7 12" id="KW-0220">Diaminopimelate biosynthesis</keyword>
<dbReference type="InterPro" id="IPR013785">
    <property type="entry name" value="Aldolase_TIM"/>
</dbReference>
<dbReference type="SMART" id="SM01130">
    <property type="entry name" value="DHDPS"/>
    <property type="match status" value="1"/>
</dbReference>
<keyword evidence="17" id="KW-1185">Reference proteome</keyword>
<feature type="binding site" evidence="12 15">
    <location>
        <position position="211"/>
    </location>
    <ligand>
        <name>pyruvate</name>
        <dbReference type="ChEBI" id="CHEBI:15361"/>
    </ligand>
</feature>
<evidence type="ECO:0000256" key="13">
    <source>
        <dbReference type="PIRNR" id="PIRNR001365"/>
    </source>
</evidence>
<dbReference type="EC" id="4.3.3.7" evidence="4 12"/>
<proteinExistence type="inferred from homology"/>
<feature type="site" description="Part of a proton relay during catalysis" evidence="12">
    <location>
        <position position="51"/>
    </location>
</feature>
<dbReference type="Proteomes" id="UP000077469">
    <property type="component" value="Chromosome"/>
</dbReference>
<keyword evidence="5 12" id="KW-0963">Cytoplasm</keyword>
<evidence type="ECO:0000256" key="3">
    <source>
        <dbReference type="ARBA" id="ARBA00007592"/>
    </source>
</evidence>
<feature type="active site" description="Proton donor/acceptor" evidence="12 14">
    <location>
        <position position="140"/>
    </location>
</feature>
<dbReference type="PATRIC" id="fig|1123384.7.peg.1175"/>
<dbReference type="NCBIfam" id="TIGR00674">
    <property type="entry name" value="dapA"/>
    <property type="match status" value="1"/>
</dbReference>
<dbReference type="Pfam" id="PF00701">
    <property type="entry name" value="DHDPS"/>
    <property type="match status" value="1"/>
</dbReference>
<dbReference type="GO" id="GO:0009089">
    <property type="term" value="P:lysine biosynthetic process via diaminopimelate"/>
    <property type="evidence" value="ECO:0007669"/>
    <property type="project" value="UniProtKB-UniRule"/>
</dbReference>
<evidence type="ECO:0000256" key="7">
    <source>
        <dbReference type="ARBA" id="ARBA00022915"/>
    </source>
</evidence>
<gene>
    <name evidence="12" type="primary">dapA</name>
    <name evidence="16" type="ORF">AJ81_05865</name>
</gene>
<keyword evidence="8 12" id="KW-0457">Lysine biosynthesis</keyword>
<comment type="caution">
    <text evidence="12">Was originally thought to be a dihydrodipicolinate synthase (DHDPS), catalyzing the condensation of (S)-aspartate-beta-semialdehyde [(S)-ASA] and pyruvate to dihydrodipicolinate (DHDP). However, it was shown in E.coli that the product of the enzymatic reaction is not dihydrodipicolinate but in fact (4S)-4-hydroxy-2,3,4,5-tetrahydro-(2S)-dipicolinic acid (HTPA), and that the consecutive dehydration reaction leading to DHDP is not spontaneous but catalyzed by DapB.</text>
</comment>
<dbReference type="InterPro" id="IPR005263">
    <property type="entry name" value="DapA"/>
</dbReference>
<evidence type="ECO:0000256" key="11">
    <source>
        <dbReference type="ARBA" id="ARBA00047836"/>
    </source>
</evidence>
<keyword evidence="10 12" id="KW-0704">Schiff base</keyword>
<accession>A0A0X1KRI3</accession>